<gene>
    <name evidence="6" type="ORF">MEDL_2589</name>
</gene>
<keyword evidence="1" id="KW-0132">Cell division</keyword>
<dbReference type="OrthoDB" id="769138at2759"/>
<dbReference type="PANTHER" id="PTHR10177">
    <property type="entry name" value="CYCLINS"/>
    <property type="match status" value="1"/>
</dbReference>
<sequence length="311" mass="36007">MLRQNLIKEQDQWKPKAYNSVDIDTSEVNGNQRDEAVRWMLFLNRRFGFTPETFGLSVSLLDRFHCLVKVRPKYLHCVAISCLYIAAKTLEEEEVIPSTVDLVKISQCSCSVAEILRMELAILNKLSWNSKFVTAVDFIHIIHGLLMNYFPQLLKGLSDMTPSRHLGLLMRRLFCCYSDHRLMTFRPVTLAMTVICLELEQMTPNWLSMVIMVQQMAKIDNEDFIQCREESGRFLTSNKLLPTGYKFSAQKPLPKKSIKRKASILDDEDDIYDGIKRLYNEDSNDVRMSCAKELHQDNQDNFIQMTTVSAN</sequence>
<proteinExistence type="inferred from homology"/>
<dbReference type="CDD" id="cd20526">
    <property type="entry name" value="CYCLIN_CCNI-like"/>
    <property type="match status" value="1"/>
</dbReference>
<evidence type="ECO:0000259" key="5">
    <source>
        <dbReference type="SMART" id="SM00385"/>
    </source>
</evidence>
<reference evidence="6" key="1">
    <citation type="submission" date="2021-03" db="EMBL/GenBank/DDBJ databases">
        <authorList>
            <person name="Bekaert M."/>
        </authorList>
    </citation>
    <scope>NUCLEOTIDE SEQUENCE</scope>
</reference>
<evidence type="ECO:0000313" key="6">
    <source>
        <dbReference type="EMBL" id="CAG2187104.1"/>
    </source>
</evidence>
<dbReference type="InterPro" id="IPR048258">
    <property type="entry name" value="Cyclins_cyclin-box"/>
</dbReference>
<comment type="similarity">
    <text evidence="4">Belongs to the cyclin family.</text>
</comment>
<evidence type="ECO:0000256" key="3">
    <source>
        <dbReference type="ARBA" id="ARBA00023306"/>
    </source>
</evidence>
<comment type="caution">
    <text evidence="6">The sequence shown here is derived from an EMBL/GenBank/DDBJ whole genome shotgun (WGS) entry which is preliminary data.</text>
</comment>
<dbReference type="InterPro" id="IPR006671">
    <property type="entry name" value="Cyclin_N"/>
</dbReference>
<dbReference type="InterPro" id="IPR013763">
    <property type="entry name" value="Cyclin-like_dom"/>
</dbReference>
<keyword evidence="7" id="KW-1185">Reference proteome</keyword>
<dbReference type="GO" id="GO:0051301">
    <property type="term" value="P:cell division"/>
    <property type="evidence" value="ECO:0007669"/>
    <property type="project" value="UniProtKB-KW"/>
</dbReference>
<dbReference type="Pfam" id="PF00134">
    <property type="entry name" value="Cyclin_N"/>
    <property type="match status" value="1"/>
</dbReference>
<dbReference type="InterPro" id="IPR036915">
    <property type="entry name" value="Cyclin-like_sf"/>
</dbReference>
<dbReference type="Gene3D" id="1.10.472.10">
    <property type="entry name" value="Cyclin-like"/>
    <property type="match status" value="2"/>
</dbReference>
<evidence type="ECO:0000256" key="2">
    <source>
        <dbReference type="ARBA" id="ARBA00023127"/>
    </source>
</evidence>
<dbReference type="EMBL" id="CAJPWZ010000155">
    <property type="protein sequence ID" value="CAG2187104.1"/>
    <property type="molecule type" value="Genomic_DNA"/>
</dbReference>
<evidence type="ECO:0000256" key="4">
    <source>
        <dbReference type="RuleBase" id="RU000383"/>
    </source>
</evidence>
<dbReference type="SMART" id="SM00385">
    <property type="entry name" value="CYCLIN"/>
    <property type="match status" value="1"/>
</dbReference>
<evidence type="ECO:0000256" key="1">
    <source>
        <dbReference type="ARBA" id="ARBA00022618"/>
    </source>
</evidence>
<dbReference type="PROSITE" id="PS00292">
    <property type="entry name" value="CYCLINS"/>
    <property type="match status" value="1"/>
</dbReference>
<protein>
    <recommendedName>
        <fullName evidence="5">Cyclin-like domain-containing protein</fullName>
    </recommendedName>
</protein>
<keyword evidence="2 4" id="KW-0195">Cyclin</keyword>
<dbReference type="InterPro" id="IPR039361">
    <property type="entry name" value="Cyclin"/>
</dbReference>
<dbReference type="SUPFAM" id="SSF47954">
    <property type="entry name" value="Cyclin-like"/>
    <property type="match status" value="1"/>
</dbReference>
<keyword evidence="3" id="KW-0131">Cell cycle</keyword>
<evidence type="ECO:0000313" key="7">
    <source>
        <dbReference type="Proteomes" id="UP000683360"/>
    </source>
</evidence>
<accession>A0A8S3PU05</accession>
<dbReference type="Proteomes" id="UP000683360">
    <property type="component" value="Unassembled WGS sequence"/>
</dbReference>
<dbReference type="FunFam" id="1.10.472.10:FF:000006">
    <property type="entry name" value="Cyclin I"/>
    <property type="match status" value="1"/>
</dbReference>
<feature type="domain" description="Cyclin-like" evidence="5">
    <location>
        <begin position="38"/>
        <end position="124"/>
    </location>
</feature>
<name>A0A8S3PU05_MYTED</name>
<organism evidence="6 7">
    <name type="scientific">Mytilus edulis</name>
    <name type="common">Blue mussel</name>
    <dbReference type="NCBI Taxonomy" id="6550"/>
    <lineage>
        <taxon>Eukaryota</taxon>
        <taxon>Metazoa</taxon>
        <taxon>Spiralia</taxon>
        <taxon>Lophotrochozoa</taxon>
        <taxon>Mollusca</taxon>
        <taxon>Bivalvia</taxon>
        <taxon>Autobranchia</taxon>
        <taxon>Pteriomorphia</taxon>
        <taxon>Mytilida</taxon>
        <taxon>Mytiloidea</taxon>
        <taxon>Mytilidae</taxon>
        <taxon>Mytilinae</taxon>
        <taxon>Mytilus</taxon>
    </lineage>
</organism>
<dbReference type="AlphaFoldDB" id="A0A8S3PU05"/>